<dbReference type="AlphaFoldDB" id="A0A6J4IJD9"/>
<reference evidence="2" key="1">
    <citation type="submission" date="2020-02" db="EMBL/GenBank/DDBJ databases">
        <authorList>
            <person name="Meier V. D."/>
        </authorList>
    </citation>
    <scope>NUCLEOTIDE SEQUENCE</scope>
    <source>
        <strain evidence="2">AVDCRST_MAG52</strain>
    </source>
</reference>
<gene>
    <name evidence="2" type="ORF">AVDCRST_MAG52-2114</name>
</gene>
<proteinExistence type="predicted"/>
<feature type="region of interest" description="Disordered" evidence="1">
    <location>
        <begin position="1"/>
        <end position="205"/>
    </location>
</feature>
<organism evidence="2">
    <name type="scientific">uncultured Blastococcus sp</name>
    <dbReference type="NCBI Taxonomy" id="217144"/>
    <lineage>
        <taxon>Bacteria</taxon>
        <taxon>Bacillati</taxon>
        <taxon>Actinomycetota</taxon>
        <taxon>Actinomycetes</taxon>
        <taxon>Geodermatophilales</taxon>
        <taxon>Geodermatophilaceae</taxon>
        <taxon>Blastococcus</taxon>
        <taxon>environmental samples</taxon>
    </lineage>
</organism>
<accession>A0A6J4IJD9</accession>
<evidence type="ECO:0000313" key="2">
    <source>
        <dbReference type="EMBL" id="CAA9252099.1"/>
    </source>
</evidence>
<feature type="compositionally biased region" description="Basic residues" evidence="1">
    <location>
        <begin position="100"/>
        <end position="112"/>
    </location>
</feature>
<feature type="non-terminal residue" evidence="2">
    <location>
        <position position="205"/>
    </location>
</feature>
<feature type="non-terminal residue" evidence="2">
    <location>
        <position position="1"/>
    </location>
</feature>
<sequence>DDGTAGSCGRTRDGALAHRGDRGPERLRAPPGAPARARDAGRGGVRGVRCGPHPRRGSRQLLAEHAPARRDHRHPHRRGRVPARLRRPRRSSGAASGVDRRRHRRHARRPAGHFRDVPGPDLAEPARVPGHGAAARVGGRQPRCRPVVVRRRGRRGQRGLVQRARVRRAPAPAAVRPAGRLAGARRRDRGGHDGPRPRAARLGVL</sequence>
<dbReference type="EMBL" id="CADCTN010000155">
    <property type="protein sequence ID" value="CAA9252099.1"/>
    <property type="molecule type" value="Genomic_DNA"/>
</dbReference>
<feature type="compositionally biased region" description="Basic residues" evidence="1">
    <location>
        <begin position="148"/>
        <end position="157"/>
    </location>
</feature>
<feature type="compositionally biased region" description="Basic residues" evidence="1">
    <location>
        <begin position="70"/>
        <end position="90"/>
    </location>
</feature>
<feature type="compositionally biased region" description="Basic and acidic residues" evidence="1">
    <location>
        <begin position="10"/>
        <end position="28"/>
    </location>
</feature>
<name>A0A6J4IJD9_9ACTN</name>
<protein>
    <submittedName>
        <fullName evidence="2">Arginine exporter protein ArgO</fullName>
    </submittedName>
</protein>
<evidence type="ECO:0000256" key="1">
    <source>
        <dbReference type="SAM" id="MobiDB-lite"/>
    </source>
</evidence>
<feature type="compositionally biased region" description="Low complexity" evidence="1">
    <location>
        <begin position="158"/>
        <end position="182"/>
    </location>
</feature>
<feature type="compositionally biased region" description="Low complexity" evidence="1">
    <location>
        <begin position="136"/>
        <end position="147"/>
    </location>
</feature>